<accession>A0A448X592</accession>
<feature type="compositionally biased region" description="Basic and acidic residues" evidence="1">
    <location>
        <begin position="19"/>
        <end position="32"/>
    </location>
</feature>
<comment type="caution">
    <text evidence="2">The sequence shown here is derived from an EMBL/GenBank/DDBJ whole genome shotgun (WGS) entry which is preliminary data.</text>
</comment>
<protein>
    <submittedName>
        <fullName evidence="2">Uncharacterized protein</fullName>
    </submittedName>
</protein>
<feature type="compositionally biased region" description="Basic and acidic residues" evidence="1">
    <location>
        <begin position="47"/>
        <end position="83"/>
    </location>
</feature>
<evidence type="ECO:0000256" key="1">
    <source>
        <dbReference type="SAM" id="MobiDB-lite"/>
    </source>
</evidence>
<dbReference type="EMBL" id="CAAALY010095137">
    <property type="protein sequence ID" value="VEL28447.1"/>
    <property type="molecule type" value="Genomic_DNA"/>
</dbReference>
<gene>
    <name evidence="2" type="ORF">PXEA_LOCUS21887</name>
</gene>
<feature type="region of interest" description="Disordered" evidence="1">
    <location>
        <begin position="1"/>
        <end position="112"/>
    </location>
</feature>
<reference evidence="2" key="1">
    <citation type="submission" date="2018-11" db="EMBL/GenBank/DDBJ databases">
        <authorList>
            <consortium name="Pathogen Informatics"/>
        </authorList>
    </citation>
    <scope>NUCLEOTIDE SEQUENCE</scope>
</reference>
<proteinExistence type="predicted"/>
<dbReference type="Proteomes" id="UP000784294">
    <property type="component" value="Unassembled WGS sequence"/>
</dbReference>
<sequence>MQNQALEDNFKRALGRMQSRRDENRRLAEAKHAATMRFQPTEGNALESRESDVWTVKRDDEERRDERRRTQERDDTRQQETEKKKKKKKKKETTTTTAKEEDEAKENGDKEEKEEVRRMVLLLIESGHLFECAMLLLQQPTSPVDFRFTALRLANRLVDLVYTHARQTRIVVELVRQLDQPVVMATVKPVEPGWFCGLVMAGKSDLASTPNSLV</sequence>
<keyword evidence="3" id="KW-1185">Reference proteome</keyword>
<dbReference type="AlphaFoldDB" id="A0A448X592"/>
<name>A0A448X592_9PLAT</name>
<organism evidence="2 3">
    <name type="scientific">Protopolystoma xenopodis</name>
    <dbReference type="NCBI Taxonomy" id="117903"/>
    <lineage>
        <taxon>Eukaryota</taxon>
        <taxon>Metazoa</taxon>
        <taxon>Spiralia</taxon>
        <taxon>Lophotrochozoa</taxon>
        <taxon>Platyhelminthes</taxon>
        <taxon>Monogenea</taxon>
        <taxon>Polyopisthocotylea</taxon>
        <taxon>Polystomatidea</taxon>
        <taxon>Polystomatidae</taxon>
        <taxon>Protopolystoma</taxon>
    </lineage>
</organism>
<evidence type="ECO:0000313" key="3">
    <source>
        <dbReference type="Proteomes" id="UP000784294"/>
    </source>
</evidence>
<evidence type="ECO:0000313" key="2">
    <source>
        <dbReference type="EMBL" id="VEL28447.1"/>
    </source>
</evidence>
<feature type="non-terminal residue" evidence="2">
    <location>
        <position position="214"/>
    </location>
</feature>